<gene>
    <name evidence="6" type="ORF">O3M35_000447</name>
</gene>
<dbReference type="Gene3D" id="3.40.395.10">
    <property type="entry name" value="Adenoviral Proteinase, Chain A"/>
    <property type="match status" value="1"/>
</dbReference>
<keyword evidence="2" id="KW-0645">Protease</keyword>
<organism evidence="6 7">
    <name type="scientific">Rhynocoris fuscipes</name>
    <dbReference type="NCBI Taxonomy" id="488301"/>
    <lineage>
        <taxon>Eukaryota</taxon>
        <taxon>Metazoa</taxon>
        <taxon>Ecdysozoa</taxon>
        <taxon>Arthropoda</taxon>
        <taxon>Hexapoda</taxon>
        <taxon>Insecta</taxon>
        <taxon>Pterygota</taxon>
        <taxon>Neoptera</taxon>
        <taxon>Paraneoptera</taxon>
        <taxon>Hemiptera</taxon>
        <taxon>Heteroptera</taxon>
        <taxon>Panheteroptera</taxon>
        <taxon>Cimicomorpha</taxon>
        <taxon>Reduviidae</taxon>
        <taxon>Harpactorinae</taxon>
        <taxon>Harpactorini</taxon>
        <taxon>Rhynocoris</taxon>
    </lineage>
</organism>
<dbReference type="PANTHER" id="PTHR46468">
    <property type="entry name" value="SENTRIN-SPECIFIC PROTEASE 8"/>
    <property type="match status" value="1"/>
</dbReference>
<proteinExistence type="inferred from homology"/>
<dbReference type="InterPro" id="IPR038765">
    <property type="entry name" value="Papain-like_cys_pep_sf"/>
</dbReference>
<evidence type="ECO:0000313" key="7">
    <source>
        <dbReference type="Proteomes" id="UP001461498"/>
    </source>
</evidence>
<sequence length="381" mass="44246">MHPSTPLENLLILTYHGCSLLLPDLLLLEGPFWLNDKLLGFYMDYLENEVYSNLSVCFIRPEVTQCLKLYPDLNEFLDPLGFNSKDYAVMILNDCDDTKSAGGTHWSLLVFSKPEHTFYHIDSLHGHNAYCAKTLATKIALYVGDNYVYRFHDTVTLKQRNGYDCGVFVLCNLDNVLSHIALDCKLSLMEQITIEQVSKKRMELKNLIFDIMYDECGKDLEENENDKDLEENREGSLEINQNIESEKFMNNLGDDINKIMNNIYLDENRINFLSKEPIVEEENIKKCNNNTNTYSRKRSLILSEKESSSFEDDRTLMVIHESTDEKQNSNENACDSCNVNEGKMRKIDNAVKQRAKKKIIRESELRRSLRIQERMKQRALV</sequence>
<dbReference type="GO" id="GO:0006508">
    <property type="term" value="P:proteolysis"/>
    <property type="evidence" value="ECO:0007669"/>
    <property type="project" value="UniProtKB-KW"/>
</dbReference>
<dbReference type="PROSITE" id="PS50600">
    <property type="entry name" value="ULP_PROTEASE"/>
    <property type="match status" value="1"/>
</dbReference>
<evidence type="ECO:0000259" key="5">
    <source>
        <dbReference type="PROSITE" id="PS50600"/>
    </source>
</evidence>
<dbReference type="AlphaFoldDB" id="A0AAW1DNF2"/>
<evidence type="ECO:0000256" key="1">
    <source>
        <dbReference type="ARBA" id="ARBA00005234"/>
    </source>
</evidence>
<evidence type="ECO:0000256" key="4">
    <source>
        <dbReference type="ARBA" id="ARBA00022807"/>
    </source>
</evidence>
<reference evidence="6 7" key="1">
    <citation type="submission" date="2022-12" db="EMBL/GenBank/DDBJ databases">
        <title>Chromosome-level genome assembly of true bugs.</title>
        <authorList>
            <person name="Ma L."/>
            <person name="Li H."/>
        </authorList>
    </citation>
    <scope>NUCLEOTIDE SEQUENCE [LARGE SCALE GENOMIC DNA]</scope>
    <source>
        <strain evidence="6">Lab_2022b</strain>
    </source>
</reference>
<comment type="caution">
    <text evidence="6">The sequence shown here is derived from an EMBL/GenBank/DDBJ whole genome shotgun (WGS) entry which is preliminary data.</text>
</comment>
<name>A0AAW1DNF2_9HEMI</name>
<protein>
    <recommendedName>
        <fullName evidence="5">Ubiquitin-like protease family profile domain-containing protein</fullName>
    </recommendedName>
</protein>
<dbReference type="EMBL" id="JAPXFL010000001">
    <property type="protein sequence ID" value="KAK9511874.1"/>
    <property type="molecule type" value="Genomic_DNA"/>
</dbReference>
<evidence type="ECO:0000313" key="6">
    <source>
        <dbReference type="EMBL" id="KAK9511874.1"/>
    </source>
</evidence>
<dbReference type="PANTHER" id="PTHR46468:SF1">
    <property type="entry name" value="SENTRIN-SPECIFIC PROTEASE 8"/>
    <property type="match status" value="1"/>
</dbReference>
<evidence type="ECO:0000256" key="3">
    <source>
        <dbReference type="ARBA" id="ARBA00022801"/>
    </source>
</evidence>
<evidence type="ECO:0000256" key="2">
    <source>
        <dbReference type="ARBA" id="ARBA00022670"/>
    </source>
</evidence>
<dbReference type="Pfam" id="PF02902">
    <property type="entry name" value="Peptidase_C48"/>
    <property type="match status" value="1"/>
</dbReference>
<dbReference type="GO" id="GO:0019784">
    <property type="term" value="F:deNEDDylase activity"/>
    <property type="evidence" value="ECO:0007669"/>
    <property type="project" value="InterPro"/>
</dbReference>
<keyword evidence="3" id="KW-0378">Hydrolase</keyword>
<dbReference type="GO" id="GO:0008234">
    <property type="term" value="F:cysteine-type peptidase activity"/>
    <property type="evidence" value="ECO:0007669"/>
    <property type="project" value="UniProtKB-KW"/>
</dbReference>
<feature type="domain" description="Ubiquitin-like protease family profile" evidence="5">
    <location>
        <begin position="18"/>
        <end position="176"/>
    </location>
</feature>
<dbReference type="Proteomes" id="UP001461498">
    <property type="component" value="Unassembled WGS sequence"/>
</dbReference>
<accession>A0AAW1DNF2</accession>
<dbReference type="InterPro" id="IPR003653">
    <property type="entry name" value="Peptidase_C48_C"/>
</dbReference>
<dbReference type="GO" id="GO:0000338">
    <property type="term" value="P:protein deneddylation"/>
    <property type="evidence" value="ECO:0007669"/>
    <property type="project" value="TreeGrafter"/>
</dbReference>
<dbReference type="SUPFAM" id="SSF54001">
    <property type="entry name" value="Cysteine proteinases"/>
    <property type="match status" value="1"/>
</dbReference>
<keyword evidence="4" id="KW-0788">Thiol protease</keyword>
<dbReference type="InterPro" id="IPR044613">
    <property type="entry name" value="Nep1/2-like"/>
</dbReference>
<comment type="similarity">
    <text evidence="1">Belongs to the peptidase C48 family.</text>
</comment>
<keyword evidence="7" id="KW-1185">Reference proteome</keyword>